<dbReference type="AlphaFoldDB" id="A0AA38R837"/>
<feature type="region of interest" description="Disordered" evidence="1">
    <location>
        <begin position="311"/>
        <end position="341"/>
    </location>
</feature>
<protein>
    <submittedName>
        <fullName evidence="2">S-adenosylmethionine-dependent methyltransferase-like protein</fullName>
    </submittedName>
</protein>
<feature type="compositionally biased region" description="Low complexity" evidence="1">
    <location>
        <begin position="93"/>
        <end position="110"/>
    </location>
</feature>
<feature type="compositionally biased region" description="Low complexity" evidence="1">
    <location>
        <begin position="20"/>
        <end position="39"/>
    </location>
</feature>
<feature type="compositionally biased region" description="Low complexity" evidence="1">
    <location>
        <begin position="187"/>
        <end position="198"/>
    </location>
</feature>
<feature type="compositionally biased region" description="Polar residues" evidence="1">
    <location>
        <begin position="541"/>
        <end position="553"/>
    </location>
</feature>
<feature type="compositionally biased region" description="Polar residues" evidence="1">
    <location>
        <begin position="403"/>
        <end position="423"/>
    </location>
</feature>
<evidence type="ECO:0000256" key="1">
    <source>
        <dbReference type="SAM" id="MobiDB-lite"/>
    </source>
</evidence>
<dbReference type="GO" id="GO:0032259">
    <property type="term" value="P:methylation"/>
    <property type="evidence" value="ECO:0007669"/>
    <property type="project" value="UniProtKB-KW"/>
</dbReference>
<feature type="compositionally biased region" description="Polar residues" evidence="1">
    <location>
        <begin position="432"/>
        <end position="454"/>
    </location>
</feature>
<gene>
    <name evidence="2" type="ORF">NKR23_g12248</name>
</gene>
<name>A0AA38R837_9PEZI</name>
<feature type="compositionally biased region" description="Low complexity" evidence="1">
    <location>
        <begin position="51"/>
        <end position="82"/>
    </location>
</feature>
<feature type="compositionally biased region" description="Low complexity" evidence="1">
    <location>
        <begin position="856"/>
        <end position="867"/>
    </location>
</feature>
<reference evidence="2" key="1">
    <citation type="submission" date="2022-07" db="EMBL/GenBank/DDBJ databases">
        <title>Fungi with potential for degradation of polypropylene.</title>
        <authorList>
            <person name="Gostincar C."/>
        </authorList>
    </citation>
    <scope>NUCLEOTIDE SEQUENCE</scope>
    <source>
        <strain evidence="2">EXF-13308</strain>
    </source>
</reference>
<feature type="compositionally biased region" description="Polar residues" evidence="1">
    <location>
        <begin position="111"/>
        <end position="127"/>
    </location>
</feature>
<feature type="compositionally biased region" description="Pro residues" evidence="1">
    <location>
        <begin position="483"/>
        <end position="492"/>
    </location>
</feature>
<comment type="caution">
    <text evidence="2">The sequence shown here is derived from an EMBL/GenBank/DDBJ whole genome shotgun (WGS) entry which is preliminary data.</text>
</comment>
<feature type="compositionally biased region" description="Polar residues" evidence="1">
    <location>
        <begin position="253"/>
        <end position="273"/>
    </location>
</feature>
<dbReference type="GO" id="GO:0008168">
    <property type="term" value="F:methyltransferase activity"/>
    <property type="evidence" value="ECO:0007669"/>
    <property type="project" value="UniProtKB-KW"/>
</dbReference>
<keyword evidence="2" id="KW-0489">Methyltransferase</keyword>
<feature type="compositionally biased region" description="Low complexity" evidence="1">
    <location>
        <begin position="457"/>
        <end position="482"/>
    </location>
</feature>
<feature type="region of interest" description="Disordered" evidence="1">
    <location>
        <begin position="357"/>
        <end position="576"/>
    </location>
</feature>
<feature type="compositionally biased region" description="Low complexity" evidence="1">
    <location>
        <begin position="218"/>
        <end position="239"/>
    </location>
</feature>
<accession>A0AA38R837</accession>
<keyword evidence="2" id="KW-0808">Transferase</keyword>
<keyword evidence="3" id="KW-1185">Reference proteome</keyword>
<feature type="compositionally biased region" description="Polar residues" evidence="1">
    <location>
        <begin position="374"/>
        <end position="388"/>
    </location>
</feature>
<evidence type="ECO:0000313" key="3">
    <source>
        <dbReference type="Proteomes" id="UP001174694"/>
    </source>
</evidence>
<proteinExistence type="predicted"/>
<feature type="region of interest" description="Disordered" evidence="1">
    <location>
        <begin position="823"/>
        <end position="883"/>
    </location>
</feature>
<feature type="region of interest" description="Disordered" evidence="1">
    <location>
        <begin position="1"/>
        <end position="293"/>
    </location>
</feature>
<feature type="compositionally biased region" description="Polar residues" evidence="1">
    <location>
        <begin position="280"/>
        <end position="289"/>
    </location>
</feature>
<evidence type="ECO:0000313" key="2">
    <source>
        <dbReference type="EMBL" id="KAJ9130332.1"/>
    </source>
</evidence>
<dbReference type="EMBL" id="JANBVO010000094">
    <property type="protein sequence ID" value="KAJ9130332.1"/>
    <property type="molecule type" value="Genomic_DNA"/>
</dbReference>
<feature type="compositionally biased region" description="Pro residues" evidence="1">
    <location>
        <begin position="83"/>
        <end position="92"/>
    </location>
</feature>
<feature type="compositionally biased region" description="Polar residues" evidence="1">
    <location>
        <begin position="145"/>
        <end position="172"/>
    </location>
</feature>
<feature type="compositionally biased region" description="Polar residues" evidence="1">
    <location>
        <begin position="331"/>
        <end position="341"/>
    </location>
</feature>
<feature type="compositionally biased region" description="Low complexity" evidence="1">
    <location>
        <begin position="389"/>
        <end position="399"/>
    </location>
</feature>
<dbReference type="Proteomes" id="UP001174694">
    <property type="component" value="Unassembled WGS sequence"/>
</dbReference>
<organism evidence="2 3">
    <name type="scientific">Pleurostoma richardsiae</name>
    <dbReference type="NCBI Taxonomy" id="41990"/>
    <lineage>
        <taxon>Eukaryota</taxon>
        <taxon>Fungi</taxon>
        <taxon>Dikarya</taxon>
        <taxon>Ascomycota</taxon>
        <taxon>Pezizomycotina</taxon>
        <taxon>Sordariomycetes</taxon>
        <taxon>Sordariomycetidae</taxon>
        <taxon>Calosphaeriales</taxon>
        <taxon>Pleurostomataceae</taxon>
        <taxon>Pleurostoma</taxon>
    </lineage>
</organism>
<feature type="compositionally biased region" description="Polar residues" evidence="1">
    <location>
        <begin position="311"/>
        <end position="323"/>
    </location>
</feature>
<sequence>MPFGRTGRQNNRSQHALVEPSAAASSGPGSAPGAAPSGVAGAGQSGGITPSSASSTTALSSSESFDLRAAQQQQQQQQASQPQPQPPAPPPHAVNVFGAGNSANGSNLNSQRQQQPFQPTGANSNPSIFDARQQKAAQDFADSVARSQSQRYPQVTPIQTAQQHYGIASSSVDDLPATLHHGQPAVPQLHHQSPHQQQAPPPPEPKRSTRRLIKNILSGSGSSSSRGSDQQQQHGSQSSYDNTAGLARRPSKRVSNSNPLALRTGASQVSLEQQPLDWPSQGTHTQPSPLQGVGELNDLYSVEESNREITLQTPQHNIQQQHPSIRRVPTQHESSPYSPDENTIAYQQQQAHLPQLQGQVPPEHRQFGQVTFDPATQQYQFSGSPQTAQYQGGNQQVYGGHLGTNSPQNPETVSQLSHESPLTESDPPPPANIQSASTQNSPAVNYPAQVQDSPVRQAAPGNQQSPQQQSQQSPQQQQQQAMAPPPGGPPPNRRSQEADKSMRGQVEPPPGPPPSYRQSQHANMNPLPPPPPSAGGANPNYRQNTAQDRQQQFEGAGEGRNSPQPSASDRDGGDPEKAFKELLTKYKNVKRLYFDGKTQVEQLTSQVEQLQNAIANQRMSQSRTSLDDNEYTTRFNRLNGAINNLSFNIRKDWVTLPSWLDRYVSTDALKTGKQEMTAVGRAIITRWVAEEIFGRCFHPGLDPELSRQLKEIEQNIRRFSYTMNSQEEYDALTSKVVSWRMATLEGLQRVLQSPESASHRQDFTRRATTNLTACLFQHLTEPPPAGVDGSASMIVELAVGIASNLPLESRDVAITYPLPLDPVQPDLMDVEKTGLPPIETRGDGEADDEDSGGSGKDAAGGESSSGKSGKDRKSRSALPPKDPTKVRFAGFVAVEVRGRQVLVKAPVWTLG</sequence>